<evidence type="ECO:0000313" key="7">
    <source>
        <dbReference type="EMBL" id="MBU9728889.1"/>
    </source>
</evidence>
<evidence type="ECO:0000313" key="8">
    <source>
        <dbReference type="Proteomes" id="UP001314681"/>
    </source>
</evidence>
<dbReference type="InterPro" id="IPR001851">
    <property type="entry name" value="ABC_transp_permease"/>
</dbReference>
<keyword evidence="3 6" id="KW-0812">Transmembrane</keyword>
<feature type="transmembrane region" description="Helical" evidence="6">
    <location>
        <begin position="159"/>
        <end position="183"/>
    </location>
</feature>
<keyword evidence="8" id="KW-1185">Reference proteome</keyword>
<sequence length="334" mass="35564">MDQSKNRFKKNKGAVIVTCIPIVTFIVIELVCNIFTGRHLIETSLDVTNFLRQVSINILAGYALLLNMGNGRMDISLGGQKLVACLIGGNLALSMGMGVAGVILMSILFGMISGLLTGVLYVTLRLPAMILGIGTALIFEAVAAAYAPEGFQLYGRQNMGMLSNVTLITICGVVSIAVMYILMDKSKFGIQYRAIAGSQKIAHTSGVKIYGKTVIIYCICGALMSLSGILETGVSGYQSPAMNLSSITIAFTSFVPVFAAMIMQKWISTVFGVPVAVITFRILTMGITLFRLPSAASAVITMGVLVLLLLIMNLVTAREKKKAEGLRIAAAQQA</sequence>
<organism evidence="7 8">
    <name type="scientific">Diplocloster modestus</name>
    <dbReference type="NCBI Taxonomy" id="2850322"/>
    <lineage>
        <taxon>Bacteria</taxon>
        <taxon>Bacillati</taxon>
        <taxon>Bacillota</taxon>
        <taxon>Clostridia</taxon>
        <taxon>Lachnospirales</taxon>
        <taxon>Lachnospiraceae</taxon>
        <taxon>Diplocloster</taxon>
    </lineage>
</organism>
<dbReference type="Pfam" id="PF02653">
    <property type="entry name" value="BPD_transp_2"/>
    <property type="match status" value="1"/>
</dbReference>
<evidence type="ECO:0000256" key="2">
    <source>
        <dbReference type="ARBA" id="ARBA00022475"/>
    </source>
</evidence>
<evidence type="ECO:0000256" key="4">
    <source>
        <dbReference type="ARBA" id="ARBA00022989"/>
    </source>
</evidence>
<evidence type="ECO:0000256" key="1">
    <source>
        <dbReference type="ARBA" id="ARBA00004651"/>
    </source>
</evidence>
<gene>
    <name evidence="7" type="ORF">KTH90_23135</name>
</gene>
<dbReference type="EMBL" id="JAHQCX010000025">
    <property type="protein sequence ID" value="MBU9728889.1"/>
    <property type="molecule type" value="Genomic_DNA"/>
</dbReference>
<comment type="caution">
    <text evidence="7">The sequence shown here is derived from an EMBL/GenBank/DDBJ whole genome shotgun (WGS) entry which is preliminary data.</text>
</comment>
<evidence type="ECO:0008006" key="9">
    <source>
        <dbReference type="Google" id="ProtNLM"/>
    </source>
</evidence>
<evidence type="ECO:0000256" key="3">
    <source>
        <dbReference type="ARBA" id="ARBA00022692"/>
    </source>
</evidence>
<keyword evidence="5 6" id="KW-0472">Membrane</keyword>
<evidence type="ECO:0000256" key="6">
    <source>
        <dbReference type="SAM" id="Phobius"/>
    </source>
</evidence>
<feature type="transmembrane region" description="Helical" evidence="6">
    <location>
        <begin position="129"/>
        <end position="147"/>
    </location>
</feature>
<feature type="transmembrane region" description="Helical" evidence="6">
    <location>
        <begin position="209"/>
        <end position="230"/>
    </location>
</feature>
<name>A0ABS6KEI6_9FIRM</name>
<feature type="transmembrane region" description="Helical" evidence="6">
    <location>
        <begin position="296"/>
        <end position="317"/>
    </location>
</feature>
<feature type="transmembrane region" description="Helical" evidence="6">
    <location>
        <begin position="242"/>
        <end position="263"/>
    </location>
</feature>
<dbReference type="RefSeq" id="WP_158350980.1">
    <property type="nucleotide sequence ID" value="NZ_JAHQCX010000025.1"/>
</dbReference>
<reference evidence="7 8" key="1">
    <citation type="submission" date="2021-06" db="EMBL/GenBank/DDBJ databases">
        <title>Description of novel taxa of the family Lachnospiraceae.</title>
        <authorList>
            <person name="Chaplin A.V."/>
            <person name="Sokolova S.R."/>
            <person name="Pikina A.P."/>
            <person name="Korzhanova M."/>
            <person name="Belova V."/>
            <person name="Korostin D."/>
            <person name="Efimov B.A."/>
        </authorList>
    </citation>
    <scope>NUCLEOTIDE SEQUENCE [LARGE SCALE GENOMIC DNA]</scope>
    <source>
        <strain evidence="7 8">ASD4241</strain>
    </source>
</reference>
<feature type="transmembrane region" description="Helical" evidence="6">
    <location>
        <begin position="50"/>
        <end position="68"/>
    </location>
</feature>
<evidence type="ECO:0000256" key="5">
    <source>
        <dbReference type="ARBA" id="ARBA00023136"/>
    </source>
</evidence>
<feature type="transmembrane region" description="Helical" evidence="6">
    <location>
        <begin position="270"/>
        <end position="290"/>
    </location>
</feature>
<proteinExistence type="predicted"/>
<feature type="transmembrane region" description="Helical" evidence="6">
    <location>
        <begin position="99"/>
        <end position="122"/>
    </location>
</feature>
<accession>A0ABS6KEI6</accession>
<protein>
    <recommendedName>
        <fullName evidence="9">ABC transporter permease</fullName>
    </recommendedName>
</protein>
<keyword evidence="4 6" id="KW-1133">Transmembrane helix</keyword>
<feature type="transmembrane region" description="Helical" evidence="6">
    <location>
        <begin position="12"/>
        <end position="38"/>
    </location>
</feature>
<keyword evidence="2" id="KW-1003">Cell membrane</keyword>
<dbReference type="PANTHER" id="PTHR32196">
    <property type="entry name" value="ABC TRANSPORTER PERMEASE PROTEIN YPHD-RELATED-RELATED"/>
    <property type="match status" value="1"/>
</dbReference>
<dbReference type="Proteomes" id="UP001314681">
    <property type="component" value="Unassembled WGS sequence"/>
</dbReference>
<dbReference type="PANTHER" id="PTHR32196:SF69">
    <property type="entry name" value="BRANCHED-CHAIN AMINO ACID TRANSPORT SYSTEM, PERMEASE PROTEIN"/>
    <property type="match status" value="1"/>
</dbReference>
<comment type="subcellular location">
    <subcellularLocation>
        <location evidence="1">Cell membrane</location>
        <topology evidence="1">Multi-pass membrane protein</topology>
    </subcellularLocation>
</comment>
<feature type="transmembrane region" description="Helical" evidence="6">
    <location>
        <begin position="75"/>
        <end position="93"/>
    </location>
</feature>